<dbReference type="CDD" id="cd05384">
    <property type="entry name" value="CAP_PRY1-like"/>
    <property type="match status" value="1"/>
</dbReference>
<accession>A0A1E4TQE9</accession>
<evidence type="ECO:0000313" key="7">
    <source>
        <dbReference type="EMBL" id="ODV93974.1"/>
    </source>
</evidence>
<dbReference type="OrthoDB" id="337038at2759"/>
<sequence>TASPVTTSSLTSTTSTSASSSSSSSSSSEVTTTSATSTSASASASLSTFASEILEEHNSKRALNQAPALTWNSTLETYAANYASEYDCSSGVLEHSDGPYGENLALGYDTIPAVDAWYDEISLYNFSDPGFSESTGHFTQVVWVSSVQLGCAYKDCGSYYGQYTICEYSPAGNVLGEFAENVLP</sequence>
<dbReference type="PROSITE" id="PS01009">
    <property type="entry name" value="CRISP_1"/>
    <property type="match status" value="1"/>
</dbReference>
<evidence type="ECO:0000256" key="2">
    <source>
        <dbReference type="ARBA" id="ARBA00009923"/>
    </source>
</evidence>
<keyword evidence="8" id="KW-1185">Reference proteome</keyword>
<dbReference type="InterPro" id="IPR014044">
    <property type="entry name" value="CAP_dom"/>
</dbReference>
<dbReference type="Pfam" id="PF00188">
    <property type="entry name" value="CAP"/>
    <property type="match status" value="1"/>
</dbReference>
<dbReference type="Proteomes" id="UP000094236">
    <property type="component" value="Unassembled WGS sequence"/>
</dbReference>
<dbReference type="FunFam" id="3.40.33.10:FF:000012">
    <property type="entry name" value="Secreted protein PRY1"/>
    <property type="match status" value="1"/>
</dbReference>
<keyword evidence="3" id="KW-0964">Secreted</keyword>
<evidence type="ECO:0000313" key="8">
    <source>
        <dbReference type="Proteomes" id="UP000094236"/>
    </source>
</evidence>
<dbReference type="EMBL" id="KV454017">
    <property type="protein sequence ID" value="ODV93974.1"/>
    <property type="molecule type" value="Genomic_DNA"/>
</dbReference>
<dbReference type="GO" id="GO:0005576">
    <property type="term" value="C:extracellular region"/>
    <property type="evidence" value="ECO:0007669"/>
    <property type="project" value="UniProtKB-SubCell"/>
</dbReference>
<evidence type="ECO:0000256" key="1">
    <source>
        <dbReference type="ARBA" id="ARBA00004613"/>
    </source>
</evidence>
<proteinExistence type="inferred from homology"/>
<evidence type="ECO:0000256" key="3">
    <source>
        <dbReference type="ARBA" id="ARBA00022525"/>
    </source>
</evidence>
<dbReference type="PRINTS" id="PR00837">
    <property type="entry name" value="V5TPXLIKE"/>
</dbReference>
<dbReference type="InterPro" id="IPR018244">
    <property type="entry name" value="Allrgn_V5/Tpx1_CS"/>
</dbReference>
<protein>
    <recommendedName>
        <fullName evidence="6">SCP domain-containing protein</fullName>
    </recommendedName>
</protein>
<feature type="region of interest" description="Disordered" evidence="5">
    <location>
        <begin position="1"/>
        <end position="39"/>
    </location>
</feature>
<evidence type="ECO:0000256" key="5">
    <source>
        <dbReference type="SAM" id="MobiDB-lite"/>
    </source>
</evidence>
<evidence type="ECO:0000256" key="4">
    <source>
        <dbReference type="ARBA" id="ARBA00022729"/>
    </source>
</evidence>
<dbReference type="SUPFAM" id="SSF55797">
    <property type="entry name" value="PR-1-like"/>
    <property type="match status" value="1"/>
</dbReference>
<keyword evidence="4" id="KW-0732">Signal</keyword>
<name>A0A1E4TQE9_PACTA</name>
<organism evidence="7 8">
    <name type="scientific">Pachysolen tannophilus NRRL Y-2460</name>
    <dbReference type="NCBI Taxonomy" id="669874"/>
    <lineage>
        <taxon>Eukaryota</taxon>
        <taxon>Fungi</taxon>
        <taxon>Dikarya</taxon>
        <taxon>Ascomycota</taxon>
        <taxon>Saccharomycotina</taxon>
        <taxon>Pichiomycetes</taxon>
        <taxon>Pachysolenaceae</taxon>
        <taxon>Pachysolen</taxon>
    </lineage>
</organism>
<feature type="domain" description="SCP" evidence="6">
    <location>
        <begin position="48"/>
        <end position="176"/>
    </location>
</feature>
<gene>
    <name evidence="7" type="ORF">PACTADRAFT_19980</name>
</gene>
<comment type="subcellular location">
    <subcellularLocation>
        <location evidence="1">Secreted</location>
    </subcellularLocation>
</comment>
<dbReference type="AlphaFoldDB" id="A0A1E4TQE9"/>
<feature type="non-terminal residue" evidence="7">
    <location>
        <position position="1"/>
    </location>
</feature>
<dbReference type="PANTHER" id="PTHR10334">
    <property type="entry name" value="CYSTEINE-RICH SECRETORY PROTEIN-RELATED"/>
    <property type="match status" value="1"/>
</dbReference>
<dbReference type="InterPro" id="IPR035940">
    <property type="entry name" value="CAP_sf"/>
</dbReference>
<dbReference type="STRING" id="669874.A0A1E4TQE9"/>
<dbReference type="InterPro" id="IPR001283">
    <property type="entry name" value="CRISP-related"/>
</dbReference>
<evidence type="ECO:0000259" key="6">
    <source>
        <dbReference type="SMART" id="SM00198"/>
    </source>
</evidence>
<dbReference type="Gene3D" id="3.40.33.10">
    <property type="entry name" value="CAP"/>
    <property type="match status" value="1"/>
</dbReference>
<feature type="non-terminal residue" evidence="7">
    <location>
        <position position="184"/>
    </location>
</feature>
<reference evidence="8" key="1">
    <citation type="submission" date="2016-05" db="EMBL/GenBank/DDBJ databases">
        <title>Comparative genomics of biotechnologically important yeasts.</title>
        <authorList>
            <consortium name="DOE Joint Genome Institute"/>
            <person name="Riley R."/>
            <person name="Haridas S."/>
            <person name="Wolfe K.H."/>
            <person name="Lopes M.R."/>
            <person name="Hittinger C.T."/>
            <person name="Goker M."/>
            <person name="Salamov A."/>
            <person name="Wisecaver J."/>
            <person name="Long T.M."/>
            <person name="Aerts A.L."/>
            <person name="Barry K."/>
            <person name="Choi C."/>
            <person name="Clum A."/>
            <person name="Coughlan A.Y."/>
            <person name="Deshpande S."/>
            <person name="Douglass A.P."/>
            <person name="Hanson S.J."/>
            <person name="Klenk H.-P."/>
            <person name="Labutti K."/>
            <person name="Lapidus A."/>
            <person name="Lindquist E."/>
            <person name="Lipzen A."/>
            <person name="Meier-Kolthoff J.P."/>
            <person name="Ohm R.A."/>
            <person name="Otillar R.P."/>
            <person name="Pangilinan J."/>
            <person name="Peng Y."/>
            <person name="Rokas A."/>
            <person name="Rosa C.A."/>
            <person name="Scheuner C."/>
            <person name="Sibirny A.A."/>
            <person name="Slot J.C."/>
            <person name="Stielow J.B."/>
            <person name="Sun H."/>
            <person name="Kurtzman C.P."/>
            <person name="Blackwell M."/>
            <person name="Grigoriev I.V."/>
            <person name="Jeffries T.W."/>
        </authorList>
    </citation>
    <scope>NUCLEOTIDE SEQUENCE [LARGE SCALE GENOMIC DNA]</scope>
    <source>
        <strain evidence="8">NRRL Y-2460</strain>
    </source>
</reference>
<comment type="similarity">
    <text evidence="2">Belongs to the CRISP family.</text>
</comment>
<dbReference type="SMART" id="SM00198">
    <property type="entry name" value="SCP"/>
    <property type="match status" value="1"/>
</dbReference>